<evidence type="ECO:0000256" key="10">
    <source>
        <dbReference type="RuleBase" id="RU000304"/>
    </source>
</evidence>
<evidence type="ECO:0000256" key="8">
    <source>
        <dbReference type="ARBA" id="ARBA00048679"/>
    </source>
</evidence>
<dbReference type="InterPro" id="IPR008271">
    <property type="entry name" value="Ser/Thr_kinase_AS"/>
</dbReference>
<evidence type="ECO:0000256" key="2">
    <source>
        <dbReference type="ARBA" id="ARBA00022527"/>
    </source>
</evidence>
<keyword evidence="2 10" id="KW-0723">Serine/threonine-protein kinase</keyword>
<evidence type="ECO:0000256" key="9">
    <source>
        <dbReference type="PROSITE-ProRule" id="PRU10141"/>
    </source>
</evidence>
<dbReference type="GO" id="GO:0004674">
    <property type="term" value="F:protein serine/threonine kinase activity"/>
    <property type="evidence" value="ECO:0007669"/>
    <property type="project" value="UniProtKB-KW"/>
</dbReference>
<dbReference type="InterPro" id="IPR017441">
    <property type="entry name" value="Protein_kinase_ATP_BS"/>
</dbReference>
<dbReference type="PROSITE" id="PS00108">
    <property type="entry name" value="PROTEIN_KINASE_ST"/>
    <property type="match status" value="1"/>
</dbReference>
<dbReference type="PANTHER" id="PTHR44899:SF10">
    <property type="entry name" value="NIMA-RELATED KINASE 2"/>
    <property type="match status" value="1"/>
</dbReference>
<dbReference type="OrthoDB" id="10250725at2759"/>
<dbReference type="STRING" id="1051891.A0A0C3QMI2"/>
<evidence type="ECO:0000256" key="7">
    <source>
        <dbReference type="ARBA" id="ARBA00047899"/>
    </source>
</evidence>
<dbReference type="PROSITE" id="PS50011">
    <property type="entry name" value="PROTEIN_KINASE_DOM"/>
    <property type="match status" value="1"/>
</dbReference>
<keyword evidence="4 9" id="KW-0547">Nucleotide-binding</keyword>
<dbReference type="SUPFAM" id="SSF56112">
    <property type="entry name" value="Protein kinase-like (PK-like)"/>
    <property type="match status" value="1"/>
</dbReference>
<organism evidence="12 13">
    <name type="scientific">Tulasnella calospora MUT 4182</name>
    <dbReference type="NCBI Taxonomy" id="1051891"/>
    <lineage>
        <taxon>Eukaryota</taxon>
        <taxon>Fungi</taxon>
        <taxon>Dikarya</taxon>
        <taxon>Basidiomycota</taxon>
        <taxon>Agaricomycotina</taxon>
        <taxon>Agaricomycetes</taxon>
        <taxon>Cantharellales</taxon>
        <taxon>Tulasnellaceae</taxon>
        <taxon>Tulasnella</taxon>
    </lineage>
</organism>
<dbReference type="CDD" id="cd08217">
    <property type="entry name" value="STKc_Nek2"/>
    <property type="match status" value="1"/>
</dbReference>
<dbReference type="Gene3D" id="3.30.200.20">
    <property type="entry name" value="Phosphorylase Kinase, domain 1"/>
    <property type="match status" value="1"/>
</dbReference>
<evidence type="ECO:0000256" key="1">
    <source>
        <dbReference type="ARBA" id="ARBA00012513"/>
    </source>
</evidence>
<dbReference type="InterPro" id="IPR000719">
    <property type="entry name" value="Prot_kinase_dom"/>
</dbReference>
<evidence type="ECO:0000313" key="13">
    <source>
        <dbReference type="Proteomes" id="UP000054248"/>
    </source>
</evidence>
<reference evidence="13" key="2">
    <citation type="submission" date="2015-01" db="EMBL/GenBank/DDBJ databases">
        <title>Evolutionary Origins and Diversification of the Mycorrhizal Mutualists.</title>
        <authorList>
            <consortium name="DOE Joint Genome Institute"/>
            <consortium name="Mycorrhizal Genomics Consortium"/>
            <person name="Kohler A."/>
            <person name="Kuo A."/>
            <person name="Nagy L.G."/>
            <person name="Floudas D."/>
            <person name="Copeland A."/>
            <person name="Barry K.W."/>
            <person name="Cichocki N."/>
            <person name="Veneault-Fourrey C."/>
            <person name="LaButti K."/>
            <person name="Lindquist E.A."/>
            <person name="Lipzen A."/>
            <person name="Lundell T."/>
            <person name="Morin E."/>
            <person name="Murat C."/>
            <person name="Riley R."/>
            <person name="Ohm R."/>
            <person name="Sun H."/>
            <person name="Tunlid A."/>
            <person name="Henrissat B."/>
            <person name="Grigoriev I.V."/>
            <person name="Hibbett D.S."/>
            <person name="Martin F."/>
        </authorList>
    </citation>
    <scope>NUCLEOTIDE SEQUENCE [LARGE SCALE GENOMIC DNA]</scope>
    <source>
        <strain evidence="13">MUT 4182</strain>
    </source>
</reference>
<dbReference type="GO" id="GO:0005524">
    <property type="term" value="F:ATP binding"/>
    <property type="evidence" value="ECO:0007669"/>
    <property type="project" value="UniProtKB-UniRule"/>
</dbReference>
<protein>
    <recommendedName>
        <fullName evidence="1">non-specific serine/threonine protein kinase</fullName>
        <ecNumber evidence="1">2.7.11.1</ecNumber>
    </recommendedName>
</protein>
<comment type="similarity">
    <text evidence="10">Belongs to the protein kinase superfamily.</text>
</comment>
<dbReference type="EMBL" id="KN822999">
    <property type="protein sequence ID" value="KIO28069.1"/>
    <property type="molecule type" value="Genomic_DNA"/>
</dbReference>
<keyword evidence="13" id="KW-1185">Reference proteome</keyword>
<comment type="catalytic activity">
    <reaction evidence="8">
        <text>L-seryl-[protein] + ATP = O-phospho-L-seryl-[protein] + ADP + H(+)</text>
        <dbReference type="Rhea" id="RHEA:17989"/>
        <dbReference type="Rhea" id="RHEA-COMP:9863"/>
        <dbReference type="Rhea" id="RHEA-COMP:11604"/>
        <dbReference type="ChEBI" id="CHEBI:15378"/>
        <dbReference type="ChEBI" id="CHEBI:29999"/>
        <dbReference type="ChEBI" id="CHEBI:30616"/>
        <dbReference type="ChEBI" id="CHEBI:83421"/>
        <dbReference type="ChEBI" id="CHEBI:456216"/>
        <dbReference type="EC" id="2.7.11.1"/>
    </reaction>
</comment>
<gene>
    <name evidence="12" type="ORF">M407DRAFT_231319</name>
</gene>
<sequence>MNQQALSTQEWLSQYEVLDIIGNGMFGVIKKVKNKRTGEISARKDLNFEKMTEKDRKQIVAEVNILKDLNHEYIVRYHDRFVDRENGYLYILMEYCGGGDLGRVLAKARKQNKPLAEDRVWRYFHQLLLALDHCHYPATSQTIPSTSGGSSSESPVRRTQQVLHRDLKPENVFVTNEDNLKLGDFGLSKMMGPSTLTNTYVGTPYYMSPEMLMEKSYDMKSDMWSLGCLIYELCALQPPFYDAKTQPELTALIRSGRIPPLPRGYSQLLFSTIKSMLNLHPGSRPTVQSLLQMERFRSIEETRRMWVI</sequence>
<dbReference type="Proteomes" id="UP000054248">
    <property type="component" value="Unassembled WGS sequence"/>
</dbReference>
<accession>A0A0C3QMI2</accession>
<dbReference type="PROSITE" id="PS00107">
    <property type="entry name" value="PROTEIN_KINASE_ATP"/>
    <property type="match status" value="1"/>
</dbReference>
<dbReference type="Gene3D" id="1.10.510.10">
    <property type="entry name" value="Transferase(Phosphotransferase) domain 1"/>
    <property type="match status" value="2"/>
</dbReference>
<keyword evidence="5" id="KW-0418">Kinase</keyword>
<dbReference type="Pfam" id="PF00069">
    <property type="entry name" value="Pkinase"/>
    <property type="match status" value="2"/>
</dbReference>
<keyword evidence="3" id="KW-0808">Transferase</keyword>
<dbReference type="InterPro" id="IPR051131">
    <property type="entry name" value="NEK_Ser/Thr_kinase_NIMA"/>
</dbReference>
<reference evidence="12 13" key="1">
    <citation type="submission" date="2014-04" db="EMBL/GenBank/DDBJ databases">
        <authorList>
            <consortium name="DOE Joint Genome Institute"/>
            <person name="Kuo A."/>
            <person name="Girlanda M."/>
            <person name="Perotto S."/>
            <person name="Kohler A."/>
            <person name="Nagy L.G."/>
            <person name="Floudas D."/>
            <person name="Copeland A."/>
            <person name="Barry K.W."/>
            <person name="Cichocki N."/>
            <person name="Veneault-Fourrey C."/>
            <person name="LaButti K."/>
            <person name="Lindquist E.A."/>
            <person name="Lipzen A."/>
            <person name="Lundell T."/>
            <person name="Morin E."/>
            <person name="Murat C."/>
            <person name="Sun H."/>
            <person name="Tunlid A."/>
            <person name="Henrissat B."/>
            <person name="Grigoriev I.V."/>
            <person name="Hibbett D.S."/>
            <person name="Martin F."/>
            <person name="Nordberg H.P."/>
            <person name="Cantor M.N."/>
            <person name="Hua S.X."/>
        </authorList>
    </citation>
    <scope>NUCLEOTIDE SEQUENCE [LARGE SCALE GENOMIC DNA]</scope>
    <source>
        <strain evidence="12 13">MUT 4182</strain>
    </source>
</reference>
<dbReference type="EC" id="2.7.11.1" evidence="1"/>
<keyword evidence="6 9" id="KW-0067">ATP-binding</keyword>
<dbReference type="SMART" id="SM00220">
    <property type="entry name" value="S_TKc"/>
    <property type="match status" value="1"/>
</dbReference>
<name>A0A0C3QMI2_9AGAM</name>
<feature type="domain" description="Protein kinase" evidence="11">
    <location>
        <begin position="15"/>
        <end position="296"/>
    </location>
</feature>
<evidence type="ECO:0000259" key="11">
    <source>
        <dbReference type="PROSITE" id="PS50011"/>
    </source>
</evidence>
<evidence type="ECO:0000256" key="4">
    <source>
        <dbReference type="ARBA" id="ARBA00022741"/>
    </source>
</evidence>
<dbReference type="InterPro" id="IPR011009">
    <property type="entry name" value="Kinase-like_dom_sf"/>
</dbReference>
<dbReference type="HOGENOM" id="CLU_000288_63_23_1"/>
<evidence type="ECO:0000256" key="5">
    <source>
        <dbReference type="ARBA" id="ARBA00022777"/>
    </source>
</evidence>
<evidence type="ECO:0000256" key="6">
    <source>
        <dbReference type="ARBA" id="ARBA00022840"/>
    </source>
</evidence>
<dbReference type="PANTHER" id="PTHR44899">
    <property type="entry name" value="CAMK FAMILY PROTEIN KINASE"/>
    <property type="match status" value="1"/>
</dbReference>
<feature type="binding site" evidence="9">
    <location>
        <position position="44"/>
    </location>
    <ligand>
        <name>ATP</name>
        <dbReference type="ChEBI" id="CHEBI:30616"/>
    </ligand>
</feature>
<evidence type="ECO:0000256" key="3">
    <source>
        <dbReference type="ARBA" id="ARBA00022679"/>
    </source>
</evidence>
<dbReference type="AlphaFoldDB" id="A0A0C3QMI2"/>
<evidence type="ECO:0000313" key="12">
    <source>
        <dbReference type="EMBL" id="KIO28069.1"/>
    </source>
</evidence>
<dbReference type="PIRSF" id="PIRSF000654">
    <property type="entry name" value="Integrin-linked_kinase"/>
    <property type="match status" value="1"/>
</dbReference>
<proteinExistence type="inferred from homology"/>
<comment type="catalytic activity">
    <reaction evidence="7">
        <text>L-threonyl-[protein] + ATP = O-phospho-L-threonyl-[protein] + ADP + H(+)</text>
        <dbReference type="Rhea" id="RHEA:46608"/>
        <dbReference type="Rhea" id="RHEA-COMP:11060"/>
        <dbReference type="Rhea" id="RHEA-COMP:11605"/>
        <dbReference type="ChEBI" id="CHEBI:15378"/>
        <dbReference type="ChEBI" id="CHEBI:30013"/>
        <dbReference type="ChEBI" id="CHEBI:30616"/>
        <dbReference type="ChEBI" id="CHEBI:61977"/>
        <dbReference type="ChEBI" id="CHEBI:456216"/>
        <dbReference type="EC" id="2.7.11.1"/>
    </reaction>
</comment>